<protein>
    <submittedName>
        <fullName evidence="4">Dioxygenase, related to 2-nitropropane dioxygenase</fullName>
    </submittedName>
</protein>
<evidence type="ECO:0000256" key="2">
    <source>
        <dbReference type="ARBA" id="ARBA00022643"/>
    </source>
</evidence>
<dbReference type="KEGG" id="fal:FRAAL3436"/>
<keyword evidence="1" id="KW-0285">Flavoprotein</keyword>
<dbReference type="PANTHER" id="PTHR32332:SF20">
    <property type="entry name" value="2-NITROPROPANE DIOXYGENASE-LIKE PROTEIN"/>
    <property type="match status" value="1"/>
</dbReference>
<evidence type="ECO:0000256" key="1">
    <source>
        <dbReference type="ARBA" id="ARBA00022630"/>
    </source>
</evidence>
<dbReference type="InterPro" id="IPR013785">
    <property type="entry name" value="Aldolase_TIM"/>
</dbReference>
<dbReference type="RefSeq" id="WP_011604581.1">
    <property type="nucleotide sequence ID" value="NC_008278.1"/>
</dbReference>
<evidence type="ECO:0000313" key="5">
    <source>
        <dbReference type="Proteomes" id="UP000000657"/>
    </source>
</evidence>
<evidence type="ECO:0000313" key="4">
    <source>
        <dbReference type="EMBL" id="CAJ62080.1"/>
    </source>
</evidence>
<reference evidence="4 5" key="1">
    <citation type="journal article" date="2007" name="Genome Res.">
        <title>Genome characteristics of facultatively symbiotic Frankia sp. strains reflect host range and host plant biogeography.</title>
        <authorList>
            <person name="Normand P."/>
            <person name="Lapierre P."/>
            <person name="Tisa L.S."/>
            <person name="Gogarten J.P."/>
            <person name="Alloisio N."/>
            <person name="Bagnarol E."/>
            <person name="Bassi C.A."/>
            <person name="Berry A.M."/>
            <person name="Bickhart D.M."/>
            <person name="Choisne N."/>
            <person name="Couloux A."/>
            <person name="Cournoyer B."/>
            <person name="Cruveiller S."/>
            <person name="Daubin V."/>
            <person name="Demange N."/>
            <person name="Francino M.P."/>
            <person name="Goltsman E."/>
            <person name="Huang Y."/>
            <person name="Kopp O.R."/>
            <person name="Labarre L."/>
            <person name="Lapidus A."/>
            <person name="Lavire C."/>
            <person name="Marechal J."/>
            <person name="Martinez M."/>
            <person name="Mastronunzio J.E."/>
            <person name="Mullin B.C."/>
            <person name="Niemann J."/>
            <person name="Pujic P."/>
            <person name="Rawnsley T."/>
            <person name="Rouy Z."/>
            <person name="Schenowitz C."/>
            <person name="Sellstedt A."/>
            <person name="Tavares F."/>
            <person name="Tomkins J.P."/>
            <person name="Vallenet D."/>
            <person name="Valverde C."/>
            <person name="Wall L.G."/>
            <person name="Wang Y."/>
            <person name="Medigue C."/>
            <person name="Benson D.R."/>
        </authorList>
    </citation>
    <scope>NUCLEOTIDE SEQUENCE [LARGE SCALE GENOMIC DNA]</scope>
    <source>
        <strain evidence="5">DSM 45986 / CECT 9034 / ACN14a</strain>
    </source>
</reference>
<keyword evidence="2" id="KW-0288">FMN</keyword>
<proteinExistence type="predicted"/>
<organism evidence="4 5">
    <name type="scientific">Frankia alni (strain DSM 45986 / CECT 9034 / ACN14a)</name>
    <dbReference type="NCBI Taxonomy" id="326424"/>
    <lineage>
        <taxon>Bacteria</taxon>
        <taxon>Bacillati</taxon>
        <taxon>Actinomycetota</taxon>
        <taxon>Actinomycetes</taxon>
        <taxon>Frankiales</taxon>
        <taxon>Frankiaceae</taxon>
        <taxon>Frankia</taxon>
    </lineage>
</organism>
<gene>
    <name evidence="4" type="ordered locus">FRAAL3436</name>
</gene>
<dbReference type="CDD" id="cd04730">
    <property type="entry name" value="NPD_like"/>
    <property type="match status" value="1"/>
</dbReference>
<dbReference type="HOGENOM" id="CLU_038732_1_1_11"/>
<keyword evidence="3" id="KW-0560">Oxidoreductase</keyword>
<dbReference type="eggNOG" id="COG2070">
    <property type="taxonomic scope" value="Bacteria"/>
</dbReference>
<dbReference type="GO" id="GO:0018580">
    <property type="term" value="F:nitronate monooxygenase activity"/>
    <property type="evidence" value="ECO:0007669"/>
    <property type="project" value="InterPro"/>
</dbReference>
<dbReference type="PANTHER" id="PTHR32332">
    <property type="entry name" value="2-NITROPROPANE DIOXYGENASE"/>
    <property type="match status" value="1"/>
</dbReference>
<name>Q0RK78_FRAAA</name>
<dbReference type="Proteomes" id="UP000000657">
    <property type="component" value="Chromosome"/>
</dbReference>
<dbReference type="STRING" id="326424.FRAAL3436"/>
<dbReference type="AlphaFoldDB" id="Q0RK78"/>
<dbReference type="EMBL" id="CT573213">
    <property type="protein sequence ID" value="CAJ62080.1"/>
    <property type="molecule type" value="Genomic_DNA"/>
</dbReference>
<evidence type="ECO:0000256" key="3">
    <source>
        <dbReference type="ARBA" id="ARBA00023002"/>
    </source>
</evidence>
<dbReference type="GO" id="GO:0051213">
    <property type="term" value="F:dioxygenase activity"/>
    <property type="evidence" value="ECO:0007669"/>
    <property type="project" value="UniProtKB-KW"/>
</dbReference>
<keyword evidence="4" id="KW-0223">Dioxygenase</keyword>
<sequence length="317" mass="31994">MPVDGVPTAPIRSPAGLAALLGVRIPIVQAPMTYIAGAQLAAAVSNAGALGVIETTSPQGREDLKRVRDLTDAPVAANIALAARNEPATVDVLADAGIRTVITSAGDPRVMTGRLQDAGMTVFHVVGSLRNALKAADAGVDGVIVEGVEGGGFKNPQAASTLVLLPLVASRLDLPIIAAGGICDGPSMAAALVLGAQGVQMGTRMLTSAESPIHDNLKNAVVGADETATVMLSVRGLPTMRVLRTPTAERALAAGRADVGLDGIPTLYFAGDLAASMANTGQVAGRIGRVEAVADIIGQTWAGARAALDDARARLDV</sequence>
<dbReference type="SUPFAM" id="SSF51412">
    <property type="entry name" value="Inosine monophosphate dehydrogenase (IMPDH)"/>
    <property type="match status" value="1"/>
</dbReference>
<dbReference type="Pfam" id="PF03060">
    <property type="entry name" value="NMO"/>
    <property type="match status" value="2"/>
</dbReference>
<dbReference type="Gene3D" id="3.20.20.70">
    <property type="entry name" value="Aldolase class I"/>
    <property type="match status" value="1"/>
</dbReference>
<accession>Q0RK78</accession>
<dbReference type="InterPro" id="IPR004136">
    <property type="entry name" value="NMO"/>
</dbReference>
<keyword evidence="5" id="KW-1185">Reference proteome</keyword>